<evidence type="ECO:0000313" key="1">
    <source>
        <dbReference type="EMBL" id="KRX37220.1"/>
    </source>
</evidence>
<comment type="caution">
    <text evidence="1">The sequence shown here is derived from an EMBL/GenBank/DDBJ whole genome shotgun (WGS) entry which is preliminary data.</text>
</comment>
<dbReference type="Proteomes" id="UP000055048">
    <property type="component" value="Unassembled WGS sequence"/>
</dbReference>
<name>A0A0V0TE06_9BILA</name>
<keyword evidence="2" id="KW-1185">Reference proteome</keyword>
<organism evidence="1 2">
    <name type="scientific">Trichinella murrelli</name>
    <dbReference type="NCBI Taxonomy" id="144512"/>
    <lineage>
        <taxon>Eukaryota</taxon>
        <taxon>Metazoa</taxon>
        <taxon>Ecdysozoa</taxon>
        <taxon>Nematoda</taxon>
        <taxon>Enoplea</taxon>
        <taxon>Dorylaimia</taxon>
        <taxon>Trichinellida</taxon>
        <taxon>Trichinellidae</taxon>
        <taxon>Trichinella</taxon>
    </lineage>
</organism>
<accession>A0A0V0TE06</accession>
<gene>
    <name evidence="1" type="ORF">T05_14437</name>
</gene>
<proteinExistence type="predicted"/>
<protein>
    <submittedName>
        <fullName evidence="1">Uncharacterized protein</fullName>
    </submittedName>
</protein>
<evidence type="ECO:0000313" key="2">
    <source>
        <dbReference type="Proteomes" id="UP000055048"/>
    </source>
</evidence>
<dbReference type="AlphaFoldDB" id="A0A0V0TE06"/>
<dbReference type="EMBL" id="JYDJ01000320">
    <property type="protein sequence ID" value="KRX37220.1"/>
    <property type="molecule type" value="Genomic_DNA"/>
</dbReference>
<reference evidence="1 2" key="1">
    <citation type="submission" date="2015-01" db="EMBL/GenBank/DDBJ databases">
        <title>Evolution of Trichinella species and genotypes.</title>
        <authorList>
            <person name="Korhonen P.K."/>
            <person name="Edoardo P."/>
            <person name="Giuseppe L.R."/>
            <person name="Gasser R.B."/>
        </authorList>
    </citation>
    <scope>NUCLEOTIDE SEQUENCE [LARGE SCALE GENOMIC DNA]</scope>
    <source>
        <strain evidence="1">ISS417</strain>
    </source>
</reference>
<sequence length="220" mass="24656">MVETGQSCVAELVERYAFNVKIRVRLPGQANFSKRATVVFINVHALYTSREGSVGSRCSSTICQTFDRQANESGLYDVDSSWPTEYWVVKKKVAGTRSVDSNEQRVNVQQDETTVREIDGYSKRQAQPPMSGSLKAAMVIWRARPSGGFFKYFIDAQLTQWRKQPLLTRNEHPPTSAYGVSVTPVWAARCRDNDLADGVRVLSSSYPRLSATSPWPGHTD</sequence>
<dbReference type="OrthoDB" id="10377832at2759"/>